<keyword evidence="2" id="KW-1133">Transmembrane helix</keyword>
<feature type="compositionally biased region" description="Basic and acidic residues" evidence="1">
    <location>
        <begin position="548"/>
        <end position="575"/>
    </location>
</feature>
<evidence type="ECO:0000259" key="3">
    <source>
        <dbReference type="Pfam" id="PF14410"/>
    </source>
</evidence>
<feature type="region of interest" description="Disordered" evidence="1">
    <location>
        <begin position="227"/>
        <end position="307"/>
    </location>
</feature>
<proteinExistence type="predicted"/>
<feature type="compositionally biased region" description="Basic and acidic residues" evidence="1">
    <location>
        <begin position="376"/>
        <end position="399"/>
    </location>
</feature>
<name>A0A848J009_9BACT</name>
<evidence type="ECO:0000256" key="2">
    <source>
        <dbReference type="SAM" id="Phobius"/>
    </source>
</evidence>
<dbReference type="Pfam" id="PF14410">
    <property type="entry name" value="GH-E"/>
    <property type="match status" value="1"/>
</dbReference>
<dbReference type="PANTHER" id="PTHR47372:SF11">
    <property type="entry name" value="RE19971P"/>
    <property type="match status" value="1"/>
</dbReference>
<feature type="compositionally biased region" description="Basic and acidic residues" evidence="1">
    <location>
        <begin position="515"/>
        <end position="542"/>
    </location>
</feature>
<comment type="caution">
    <text evidence="4">The sequence shown here is derived from an EMBL/GenBank/DDBJ whole genome shotgun (WGS) entry which is preliminary data.</text>
</comment>
<feature type="domain" description="Toxin YqcG C-terminal" evidence="3">
    <location>
        <begin position="1357"/>
        <end position="1414"/>
    </location>
</feature>
<feature type="compositionally biased region" description="Basic and acidic residues" evidence="1">
    <location>
        <begin position="244"/>
        <end position="291"/>
    </location>
</feature>
<dbReference type="EMBL" id="JABBNU010000007">
    <property type="protein sequence ID" value="NMM49186.1"/>
    <property type="molecule type" value="Genomic_DNA"/>
</dbReference>
<keyword evidence="2" id="KW-0472">Membrane</keyword>
<keyword evidence="5" id="KW-1185">Reference proteome</keyword>
<feature type="compositionally biased region" description="Polar residues" evidence="1">
    <location>
        <begin position="933"/>
        <end position="944"/>
    </location>
</feature>
<evidence type="ECO:0000313" key="4">
    <source>
        <dbReference type="EMBL" id="NMM49186.1"/>
    </source>
</evidence>
<organism evidence="4 5">
    <name type="scientific">Marinigracilibium pacificum</name>
    <dbReference type="NCBI Taxonomy" id="2729599"/>
    <lineage>
        <taxon>Bacteria</taxon>
        <taxon>Pseudomonadati</taxon>
        <taxon>Bacteroidota</taxon>
        <taxon>Cytophagia</taxon>
        <taxon>Cytophagales</taxon>
        <taxon>Flammeovirgaceae</taxon>
        <taxon>Marinigracilibium</taxon>
    </lineage>
</organism>
<feature type="compositionally biased region" description="Basic and acidic residues" evidence="1">
    <location>
        <begin position="330"/>
        <end position="339"/>
    </location>
</feature>
<protein>
    <recommendedName>
        <fullName evidence="3">Toxin YqcG C-terminal domain-containing protein</fullName>
    </recommendedName>
</protein>
<accession>A0A848J009</accession>
<reference evidence="4 5" key="1">
    <citation type="submission" date="2020-04" db="EMBL/GenBank/DDBJ databases">
        <title>Flammeovirgaceae bacterium KN852 isolated from deep sea.</title>
        <authorList>
            <person name="Zhang D.-C."/>
        </authorList>
    </citation>
    <scope>NUCLEOTIDE SEQUENCE [LARGE SCALE GENOMIC DNA]</scope>
    <source>
        <strain evidence="4 5">KN852</strain>
    </source>
</reference>
<feature type="region of interest" description="Disordered" evidence="1">
    <location>
        <begin position="923"/>
        <end position="954"/>
    </location>
</feature>
<feature type="region of interest" description="Disordered" evidence="1">
    <location>
        <begin position="515"/>
        <end position="575"/>
    </location>
</feature>
<dbReference type="PANTHER" id="PTHR47372">
    <property type="entry name" value="DAUER UP-REGULATED-RELATED"/>
    <property type="match status" value="1"/>
</dbReference>
<feature type="compositionally biased region" description="Basic and acidic residues" evidence="1">
    <location>
        <begin position="356"/>
        <end position="368"/>
    </location>
</feature>
<gene>
    <name evidence="4" type="ORF">HH304_12315</name>
</gene>
<feature type="transmembrane region" description="Helical" evidence="2">
    <location>
        <begin position="773"/>
        <end position="793"/>
    </location>
</feature>
<keyword evidence="2" id="KW-0812">Transmembrane</keyword>
<evidence type="ECO:0000256" key="1">
    <source>
        <dbReference type="SAM" id="MobiDB-lite"/>
    </source>
</evidence>
<feature type="compositionally biased region" description="Basic and acidic residues" evidence="1">
    <location>
        <begin position="415"/>
        <end position="446"/>
    </location>
</feature>
<sequence length="1415" mass="154834">MFEKEIAYVEPLSAVNNLKGRDGGNVSLESLSQAERDALFNLLEDTVGLDSRDVASLSTDEIIDLLEPSVRDVSKGSALKKSTEIIKKVGRRKPKFQFPSAEAAIPSTNKKKNPLNQSKEKLQKMQQITEIRKRKDLILKPVKKYFNGLKKNEIASVKGFREKNKVRKQFEEFEKQLVSKKIEIGTSDFKNELIKAFPNINWQQPLVDLSSLENELNILKGIGGTLSEESKTEDNENLSSEENGNQKDETSKDNAKKSEQSQNEEKIGKNSEGENKKEDGVNDKSDSENKPFSKVVDLPVSQGKGVIKSPLELVKNPEIIGKTLSDELTEENKKAKESLPEINTPSGLESGVLKLPEVKPDNDSDAKIEVPNPSEEPAKEEIKSKVEKTKSKAVEKLPEDIGEFPVSLPDIDVDLGPKPEIPLKGKADPENAKKLKEETSNEVESRKERFKKFLEANRGIDLIKPKPDNEILKAKEELSDEVEELNTSLKDKVNDSIPEIEQGFAIEAEKSIGQKLQEEQNKLDSGKEELNSKKEAARKELDTNIQEKSAETAKEQEAAKIKAQSETEAKKQEWQKENEAVYKQYEVDAAKADKATSEQIQNKLAETDKAVTAKLSEAQSETDTAIAEADKKVQSTKEEVEQDKSWWDKAADAISSVFDSLKSAINSIFDGLIKLVESIIEAAKAAVNGLIDAATKAITGFIKAFGDILKGIVSVVFAAFPSIAKKFNDLIDKAVDFAVKAVEKAAEVLKKAVNMLLDAFAAAVKFYIEAYRALVNAVLSVVEGLVVGLIKIFKGITNLGKAAIMSPDHFMGQMSVELLGQDVTQRLPNEREFVENAEGAAVDAAVAQANMLREDKQILSKSSYEESDVMADEVLTDMIFDNELMAQIGMIPEGGTVEFGESDDKEHGMDAVKKDAVDVSSVAETSATESAAPQTVQSPASAAPQSEEKVGPFNSPMERASYLAGTMKDAVVKWFSENKTKIILSLIGAIGGLILANILTGGAVMAAIPLILQIVGAYFAVEGIYQMAKHFGSYIGQAWPGNLVQGATHLARGLAALTIELVFALLFGGKAALKGAKKAIKTVSKKGVKGAMKSGAKAAKASAKKSVKETGEAFTKLGATVKDGGKALVKNGKVAMKGVRKGMVKGAKTFDDLGKRLSKNLRFKKFRISVEKRRFKLEGEVNPWVLLASGKVEYIDASDPRVKGKSVGSKVKLDKNSKANWDKDKDGVLIGWQDTKVSKGKGIDDSQLTGSKYVQDLDADEAKAIDEFAELTNSGMTNELRGNRIRGGAKSERVSLRKEVRDEVYKNADSGMKDANGYTIYLDQKTFKPIPNYGTHYPKKTPLGHPHPKAGQPVPANLVGKPRADIGHAKGQTWEKRLAKHKRDGLSREEIIEIENNSALYVLEERSSNRSRKLD</sequence>
<dbReference type="InterPro" id="IPR026835">
    <property type="entry name" value="YqcG_C"/>
</dbReference>
<dbReference type="RefSeq" id="WP_169681924.1">
    <property type="nucleotide sequence ID" value="NZ_JABBNU010000007.1"/>
</dbReference>
<dbReference type="Proteomes" id="UP000559010">
    <property type="component" value="Unassembled WGS sequence"/>
</dbReference>
<feature type="region of interest" description="Disordered" evidence="1">
    <location>
        <begin position="324"/>
        <end position="446"/>
    </location>
</feature>
<feature type="compositionally biased region" description="Low complexity" evidence="1">
    <location>
        <begin position="923"/>
        <end position="932"/>
    </location>
</feature>
<evidence type="ECO:0000313" key="5">
    <source>
        <dbReference type="Proteomes" id="UP000559010"/>
    </source>
</evidence>
<feature type="transmembrane region" description="Helical" evidence="2">
    <location>
        <begin position="982"/>
        <end position="1012"/>
    </location>
</feature>